<name>A0A6J6S4X5_9ZZZZ</name>
<proteinExistence type="predicted"/>
<sequence>MGRIVINSSQYEPKPIVGYADQVSVAPGESVQFMVSLDGASAFDAQLVRLIHGDLHGAGPGFKEEEIEASGTNGTYAGFKQDTYPGSCVEIDAAPKLDALSSLTAQVLVWPTLPDLEREQVLMSKWDDDRGAGWSLFLTGSGELAFRVKHADRDAEEVVLAGGLTATVWYLASVSFDAKSMTVRLATRAIRGSYSSRILYTEPGGRNENQTTKMLQRGLPDTAGIPTFLAARNRITLAGGRHVPTAHFNGKLDRPRIAGRALTDEEITRGVLDPNSVPGMLAAWAFENNLTSVGVKDITRVWDVTVNRVHGTTHNMPVRAMTGFNWDGTEYSFRHAVDQYGAIHFHDDDISDCKWQPTTSWTVPAGTRSGVYALRVNALVDETMEEDYLVFFVRQTTGTRNSRILYIAPTASYLAYANDQFAADSPFLETLAGAVPHMGEMDLARHQHREFGMSCYDVHSDGSGVCYSTWLRPILTVRPKYRHSITRVWQFNADMHLIDWFDRMGYQVDVITDHDLHREGHALLDGYHLAVTGTHPEYYSGGMLDALQSFVEDDGGRVMYLGGNGFYWVTGFNPEDPRIIEVRRANGTEAWSGEPGQQHLSFTGEMGGIWRHRGRAPQKLVGTGFIAQGLDRSSYYRRNPDSFDPAASWIMEGVGETERIGDFGLEQGGAAGLELDWYDPKLGSPAWAHVVATSEGHSRLMLEVRENVSLTLPYMGGDLDPNVRADIVYFKTASDGAVFSTSSIAWCGSLSYNDYDNNVSRIMKNVVDRFVGDVPLP</sequence>
<reference evidence="2" key="1">
    <citation type="submission" date="2020-05" db="EMBL/GenBank/DDBJ databases">
        <authorList>
            <person name="Chiriac C."/>
            <person name="Salcher M."/>
            <person name="Ghai R."/>
            <person name="Kavagutti S V."/>
        </authorList>
    </citation>
    <scope>NUCLEOTIDE SEQUENCE</scope>
</reference>
<evidence type="ECO:0000313" key="5">
    <source>
        <dbReference type="EMBL" id="CAB5060680.1"/>
    </source>
</evidence>
<dbReference type="SUPFAM" id="SSF49899">
    <property type="entry name" value="Concanavalin A-like lectins/glucanases"/>
    <property type="match status" value="1"/>
</dbReference>
<evidence type="ECO:0000259" key="1">
    <source>
        <dbReference type="Pfam" id="PF20254"/>
    </source>
</evidence>
<dbReference type="InterPro" id="IPR046540">
    <property type="entry name" value="DMFA2_C"/>
</dbReference>
<dbReference type="EMBL" id="CAEZXX010000223">
    <property type="protein sequence ID" value="CAB4729569.1"/>
    <property type="molecule type" value="Genomic_DNA"/>
</dbReference>
<dbReference type="Pfam" id="PF20254">
    <property type="entry name" value="DMFA2_C"/>
    <property type="match status" value="1"/>
</dbReference>
<dbReference type="Gene3D" id="2.60.120.200">
    <property type="match status" value="1"/>
</dbReference>
<dbReference type="EMBL" id="CAFBQP010000031">
    <property type="protein sequence ID" value="CAB5060680.1"/>
    <property type="molecule type" value="Genomic_DNA"/>
</dbReference>
<organism evidence="2">
    <name type="scientific">freshwater metagenome</name>
    <dbReference type="NCBI Taxonomy" id="449393"/>
    <lineage>
        <taxon>unclassified sequences</taxon>
        <taxon>metagenomes</taxon>
        <taxon>ecological metagenomes</taxon>
    </lineage>
</organism>
<protein>
    <submittedName>
        <fullName evidence="2">Unannotated protein</fullName>
    </submittedName>
</protein>
<accession>A0A6J6S4X5</accession>
<feature type="domain" description="N,N-dimethylformamidase beta subunit-like C-terminal" evidence="1">
    <location>
        <begin position="319"/>
        <end position="757"/>
    </location>
</feature>
<gene>
    <name evidence="2" type="ORF">UFOPK2602_02253</name>
    <name evidence="3" type="ORF">UFOPK2806_00376</name>
    <name evidence="4" type="ORF">UFOPK3417_01981</name>
    <name evidence="5" type="ORF">UFOPK4306_00986</name>
</gene>
<dbReference type="EMBL" id="CAEZYY010000003">
    <property type="protein sequence ID" value="CAB4740977.1"/>
    <property type="molecule type" value="Genomic_DNA"/>
</dbReference>
<dbReference type="InterPro" id="IPR013320">
    <property type="entry name" value="ConA-like_dom_sf"/>
</dbReference>
<dbReference type="AlphaFoldDB" id="A0A6J6S4X5"/>
<evidence type="ECO:0000313" key="4">
    <source>
        <dbReference type="EMBL" id="CAB4886176.1"/>
    </source>
</evidence>
<evidence type="ECO:0000313" key="3">
    <source>
        <dbReference type="EMBL" id="CAB4740977.1"/>
    </source>
</evidence>
<evidence type="ECO:0000313" key="2">
    <source>
        <dbReference type="EMBL" id="CAB4729569.1"/>
    </source>
</evidence>
<dbReference type="EMBL" id="CAFBLR010000276">
    <property type="protein sequence ID" value="CAB4886176.1"/>
    <property type="molecule type" value="Genomic_DNA"/>
</dbReference>